<keyword evidence="6 9" id="KW-0378">Hydrolase</keyword>
<evidence type="ECO:0000256" key="7">
    <source>
        <dbReference type="ARBA" id="ARBA00022842"/>
    </source>
</evidence>
<evidence type="ECO:0000313" key="12">
    <source>
        <dbReference type="Proteomes" id="UP000095544"/>
    </source>
</evidence>
<keyword evidence="5 9" id="KW-0255">Endonuclease</keyword>
<dbReference type="InterPro" id="IPR019199">
    <property type="entry name" value="Virulence_VapD/CRISPR_Cas2"/>
</dbReference>
<evidence type="ECO:0000313" key="11">
    <source>
        <dbReference type="EMBL" id="CUO82007.1"/>
    </source>
</evidence>
<protein>
    <recommendedName>
        <fullName evidence="9">CRISPR-associated endoribonuclease Cas2</fullName>
        <ecNumber evidence="9">3.1.-.-</ecNumber>
    </recommendedName>
</protein>
<dbReference type="GO" id="GO:0004521">
    <property type="term" value="F:RNA endonuclease activity"/>
    <property type="evidence" value="ECO:0007669"/>
    <property type="project" value="UniProtKB-UniRule"/>
</dbReference>
<organism evidence="11 12">
    <name type="scientific">Faecalicatena contorta</name>
    <dbReference type="NCBI Taxonomy" id="39482"/>
    <lineage>
        <taxon>Bacteria</taxon>
        <taxon>Bacillati</taxon>
        <taxon>Bacillota</taxon>
        <taxon>Clostridia</taxon>
        <taxon>Lachnospirales</taxon>
        <taxon>Lachnospiraceae</taxon>
        <taxon>Faecalicatena</taxon>
    </lineage>
</organism>
<dbReference type="STRING" id="39482.ERS852491_03411"/>
<evidence type="ECO:0000256" key="5">
    <source>
        <dbReference type="ARBA" id="ARBA00022759"/>
    </source>
</evidence>
<evidence type="ECO:0000256" key="1">
    <source>
        <dbReference type="ARBA" id="ARBA00001946"/>
    </source>
</evidence>
<dbReference type="AlphaFoldDB" id="A0A174I8P7"/>
<comment type="subunit">
    <text evidence="9">Homodimer, forms a heterotetramer with a Cas1 homodimer.</text>
</comment>
<dbReference type="OrthoDB" id="9798176at2"/>
<dbReference type="CDD" id="cd09725">
    <property type="entry name" value="Cas2_I_II_III"/>
    <property type="match status" value="1"/>
</dbReference>
<dbReference type="RefSeq" id="WP_050641458.1">
    <property type="nucleotide sequence ID" value="NZ_CABKUE010000009.1"/>
</dbReference>
<dbReference type="EC" id="3.1.-.-" evidence="9"/>
<dbReference type="GO" id="GO:0046872">
    <property type="term" value="F:metal ion binding"/>
    <property type="evidence" value="ECO:0007669"/>
    <property type="project" value="UniProtKB-UniRule"/>
</dbReference>
<dbReference type="Pfam" id="PF09827">
    <property type="entry name" value="CRISPR_Cas2"/>
    <property type="match status" value="1"/>
</dbReference>
<dbReference type="InterPro" id="IPR021127">
    <property type="entry name" value="CRISPR_associated_Cas2"/>
</dbReference>
<comment type="cofactor">
    <cofactor evidence="1 9">
        <name>Mg(2+)</name>
        <dbReference type="ChEBI" id="CHEBI:18420"/>
    </cofactor>
</comment>
<dbReference type="EMBL" id="CYZU01000036">
    <property type="protein sequence ID" value="CUO82007.1"/>
    <property type="molecule type" value="Genomic_DNA"/>
</dbReference>
<dbReference type="NCBIfam" id="TIGR01573">
    <property type="entry name" value="cas2"/>
    <property type="match status" value="1"/>
</dbReference>
<evidence type="ECO:0000256" key="4">
    <source>
        <dbReference type="ARBA" id="ARBA00022723"/>
    </source>
</evidence>
<keyword evidence="3 9" id="KW-0540">Nuclease</keyword>
<evidence type="ECO:0000256" key="2">
    <source>
        <dbReference type="ARBA" id="ARBA00009959"/>
    </source>
</evidence>
<evidence type="ECO:0000256" key="8">
    <source>
        <dbReference type="ARBA" id="ARBA00023118"/>
    </source>
</evidence>
<evidence type="ECO:0000256" key="9">
    <source>
        <dbReference type="HAMAP-Rule" id="MF_01471"/>
    </source>
</evidence>
<dbReference type="Gene3D" id="3.30.70.240">
    <property type="match status" value="1"/>
</dbReference>
<reference evidence="11 12" key="1">
    <citation type="submission" date="2015-09" db="EMBL/GenBank/DDBJ databases">
        <authorList>
            <consortium name="Pathogen Informatics"/>
        </authorList>
    </citation>
    <scope>NUCLEOTIDE SEQUENCE [LARGE SCALE GENOMIC DNA]</scope>
    <source>
        <strain evidence="11 12">2789STDY5834876</strain>
    </source>
</reference>
<proteinExistence type="inferred from homology"/>
<gene>
    <name evidence="9" type="primary">cas2</name>
    <name evidence="11" type="ORF">ERS852491_03411</name>
</gene>
<keyword evidence="7 9" id="KW-0460">Magnesium</keyword>
<comment type="similarity">
    <text evidence="2 9 10">Belongs to the CRISPR-associated endoribonuclease Cas2 protein family.</text>
</comment>
<name>A0A174I8P7_9FIRM</name>
<evidence type="ECO:0000256" key="6">
    <source>
        <dbReference type="ARBA" id="ARBA00022801"/>
    </source>
</evidence>
<evidence type="ECO:0000256" key="3">
    <source>
        <dbReference type="ARBA" id="ARBA00022722"/>
    </source>
</evidence>
<keyword evidence="8 9" id="KW-0051">Antiviral defense</keyword>
<comment type="function">
    <text evidence="9">CRISPR (clustered regularly interspaced short palindromic repeat), is an adaptive immune system that provides protection against mobile genetic elements (viruses, transposable elements and conjugative plasmids). CRISPR clusters contain sequences complementary to antecedent mobile elements and target invading nucleic acids. CRISPR clusters are transcribed and processed into CRISPR RNA (crRNA). Functions as a ssRNA-specific endoribonuclease. Involved in the integration of spacer DNA into the CRISPR cassette.</text>
</comment>
<accession>A0A174I8P7</accession>
<evidence type="ECO:0000256" key="10">
    <source>
        <dbReference type="PIRNR" id="PIRNR032582"/>
    </source>
</evidence>
<dbReference type="GO" id="GO:0016787">
    <property type="term" value="F:hydrolase activity"/>
    <property type="evidence" value="ECO:0007669"/>
    <property type="project" value="UniProtKB-KW"/>
</dbReference>
<dbReference type="GO" id="GO:0051607">
    <property type="term" value="P:defense response to virus"/>
    <property type="evidence" value="ECO:0007669"/>
    <property type="project" value="UniProtKB-UniRule"/>
</dbReference>
<dbReference type="SUPFAM" id="SSF143430">
    <property type="entry name" value="TTP0101/SSO1404-like"/>
    <property type="match status" value="1"/>
</dbReference>
<dbReference type="PANTHER" id="PTHR34405">
    <property type="entry name" value="CRISPR-ASSOCIATED ENDORIBONUCLEASE CAS2"/>
    <property type="match status" value="1"/>
</dbReference>
<dbReference type="PANTHER" id="PTHR34405:SF3">
    <property type="entry name" value="CRISPR-ASSOCIATED ENDORIBONUCLEASE CAS2 3"/>
    <property type="match status" value="1"/>
</dbReference>
<dbReference type="PIRSF" id="PIRSF032582">
    <property type="entry name" value="Cas2"/>
    <property type="match status" value="1"/>
</dbReference>
<keyword evidence="4 9" id="KW-0479">Metal-binding</keyword>
<dbReference type="Proteomes" id="UP000095544">
    <property type="component" value="Unassembled WGS sequence"/>
</dbReference>
<dbReference type="GO" id="GO:0043571">
    <property type="term" value="P:maintenance of CRISPR repeat elements"/>
    <property type="evidence" value="ECO:0007669"/>
    <property type="project" value="UniProtKB-UniRule"/>
</dbReference>
<dbReference type="HAMAP" id="MF_01471">
    <property type="entry name" value="Cas2"/>
    <property type="match status" value="1"/>
</dbReference>
<sequence length="96" mass="10988">MLVLITYDVNTETAAGKTRLRKVAKQCVNYGRRVQNSVFECILDHAQCVRLKAILSEIIDENVDSLRFYYLGNNYKTKVEHFGVERGTSADQTLIM</sequence>
<feature type="binding site" evidence="9">
    <location>
        <position position="8"/>
    </location>
    <ligand>
        <name>Mg(2+)</name>
        <dbReference type="ChEBI" id="CHEBI:18420"/>
        <note>catalytic</note>
    </ligand>
</feature>